<accession>A0A2N7U4N6</accession>
<dbReference type="EMBL" id="PNRF01000020">
    <property type="protein sequence ID" value="PMR75395.1"/>
    <property type="molecule type" value="Genomic_DNA"/>
</dbReference>
<keyword evidence="2" id="KW-1185">Reference proteome</keyword>
<evidence type="ECO:0008006" key="3">
    <source>
        <dbReference type="Google" id="ProtNLM"/>
    </source>
</evidence>
<dbReference type="OrthoDB" id="4071750at2"/>
<dbReference type="AlphaFoldDB" id="A0A2N7U4N6"/>
<evidence type="ECO:0000313" key="1">
    <source>
        <dbReference type="EMBL" id="PMR75395.1"/>
    </source>
</evidence>
<dbReference type="Proteomes" id="UP000235803">
    <property type="component" value="Unassembled WGS sequence"/>
</dbReference>
<protein>
    <recommendedName>
        <fullName evidence="3">DUF3800 domain-containing protein</fullName>
    </recommendedName>
</protein>
<proteinExistence type="predicted"/>
<name>A0A2N7U4N6_9GAMM</name>
<reference evidence="1 2" key="1">
    <citation type="submission" date="2018-01" db="EMBL/GenBank/DDBJ databases">
        <title>Halomonas endophytica sp. nov., isolated from storage liquid in the stems of Populus euphratica.</title>
        <authorList>
            <person name="Chen C."/>
        </authorList>
    </citation>
    <scope>NUCLEOTIDE SEQUENCE [LARGE SCALE GENOMIC DNA]</scope>
    <source>
        <strain evidence="1 2">MC28</strain>
    </source>
</reference>
<organism evidence="1 2">
    <name type="scientific">Billgrantia endophytica</name>
    <dbReference type="NCBI Taxonomy" id="2033802"/>
    <lineage>
        <taxon>Bacteria</taxon>
        <taxon>Pseudomonadati</taxon>
        <taxon>Pseudomonadota</taxon>
        <taxon>Gammaproteobacteria</taxon>
        <taxon>Oceanospirillales</taxon>
        <taxon>Halomonadaceae</taxon>
        <taxon>Billgrantia</taxon>
    </lineage>
</organism>
<sequence length="351" mass="39303">MECFYIDESGYTGFDLLNPEQRFQGAAAVAISDDEAAQLIREYFPKLQAAELKYRALARRPGYRQPLIDLQRAVLSQHKCVTYVCDKRFLLLLMFLDYAVEPFYYELGQDFYKDGQNYALASLLYTVGPTLLGKSAFNDLLAAFQRAMKEKTPQALEALVKAARKLNWSEIPEALGPLAFRAPVCLSAIATPGVSTDAAMVVLQSLITRMEVMASGPYLVMHDQSKNLLRYHELLQRYIGHQDEVEFRQTQIASIRFPLKLSSVTQVDSKTSPAVQIADVMIGAAIEAANGLTGLRPPLLNPQAVLSLYADEQFIHLVPSINFDEQKQFREGAQAAEMIDYFAKHFGTKPT</sequence>
<comment type="caution">
    <text evidence="1">The sequence shown here is derived from an EMBL/GenBank/DDBJ whole genome shotgun (WGS) entry which is preliminary data.</text>
</comment>
<evidence type="ECO:0000313" key="2">
    <source>
        <dbReference type="Proteomes" id="UP000235803"/>
    </source>
</evidence>
<dbReference type="Pfam" id="PF12686">
    <property type="entry name" value="DUF3800"/>
    <property type="match status" value="1"/>
</dbReference>
<gene>
    <name evidence="1" type="ORF">C1H69_10335</name>
</gene>
<dbReference type="InterPro" id="IPR024524">
    <property type="entry name" value="DUF3800"/>
</dbReference>